<evidence type="ECO:0000313" key="3">
    <source>
        <dbReference type="Proteomes" id="UP000314294"/>
    </source>
</evidence>
<comment type="caution">
    <text evidence="2">The sequence shown here is derived from an EMBL/GenBank/DDBJ whole genome shotgun (WGS) entry which is preliminary data.</text>
</comment>
<organism evidence="2 3">
    <name type="scientific">Liparis tanakae</name>
    <name type="common">Tanaka's snailfish</name>
    <dbReference type="NCBI Taxonomy" id="230148"/>
    <lineage>
        <taxon>Eukaryota</taxon>
        <taxon>Metazoa</taxon>
        <taxon>Chordata</taxon>
        <taxon>Craniata</taxon>
        <taxon>Vertebrata</taxon>
        <taxon>Euteleostomi</taxon>
        <taxon>Actinopterygii</taxon>
        <taxon>Neopterygii</taxon>
        <taxon>Teleostei</taxon>
        <taxon>Neoteleostei</taxon>
        <taxon>Acanthomorphata</taxon>
        <taxon>Eupercaria</taxon>
        <taxon>Perciformes</taxon>
        <taxon>Cottioidei</taxon>
        <taxon>Cottales</taxon>
        <taxon>Liparidae</taxon>
        <taxon>Liparis</taxon>
    </lineage>
</organism>
<reference evidence="2 3" key="1">
    <citation type="submission" date="2019-03" db="EMBL/GenBank/DDBJ databases">
        <title>First draft genome of Liparis tanakae, snailfish: a comprehensive survey of snailfish specific genes.</title>
        <authorList>
            <person name="Kim W."/>
            <person name="Song I."/>
            <person name="Jeong J.-H."/>
            <person name="Kim D."/>
            <person name="Kim S."/>
            <person name="Ryu S."/>
            <person name="Song J.Y."/>
            <person name="Lee S.K."/>
        </authorList>
    </citation>
    <scope>NUCLEOTIDE SEQUENCE [LARGE SCALE GENOMIC DNA]</scope>
    <source>
        <tissue evidence="2">Muscle</tissue>
    </source>
</reference>
<evidence type="ECO:0000313" key="2">
    <source>
        <dbReference type="EMBL" id="TNN30745.1"/>
    </source>
</evidence>
<accession>A0A4Z2EPN2</accession>
<gene>
    <name evidence="2" type="ORF">EYF80_059102</name>
</gene>
<protein>
    <submittedName>
        <fullName evidence="2">Uncharacterized protein</fullName>
    </submittedName>
</protein>
<dbReference type="EMBL" id="SRLO01004166">
    <property type="protein sequence ID" value="TNN30745.1"/>
    <property type="molecule type" value="Genomic_DNA"/>
</dbReference>
<sequence>MSCSLLSPGVHVVNTASSLGRNATFSKGTGHGYHNVMLLTSGRRHRHQHQVPRQRRLVLAVLQLLPDQGQDVPDPAGQAAPDGHVGVVRGVDPAEDWDRTSIRTRDQDEDYRTRMRTTGPG</sequence>
<dbReference type="Proteomes" id="UP000314294">
    <property type="component" value="Unassembled WGS sequence"/>
</dbReference>
<feature type="compositionally biased region" description="Basic and acidic residues" evidence="1">
    <location>
        <begin position="96"/>
        <end position="113"/>
    </location>
</feature>
<evidence type="ECO:0000256" key="1">
    <source>
        <dbReference type="SAM" id="MobiDB-lite"/>
    </source>
</evidence>
<dbReference type="AlphaFoldDB" id="A0A4Z2EPN2"/>
<feature type="region of interest" description="Disordered" evidence="1">
    <location>
        <begin position="69"/>
        <end position="121"/>
    </location>
</feature>
<proteinExistence type="predicted"/>
<keyword evidence="3" id="KW-1185">Reference proteome</keyword>
<name>A0A4Z2EPN2_9TELE</name>